<evidence type="ECO:0000313" key="1">
    <source>
        <dbReference type="EMBL" id="KAJ4715235.1"/>
    </source>
</evidence>
<dbReference type="EMBL" id="CM051400">
    <property type="protein sequence ID" value="KAJ4715235.1"/>
    <property type="molecule type" value="Genomic_DNA"/>
</dbReference>
<keyword evidence="2" id="KW-1185">Reference proteome</keyword>
<evidence type="ECO:0000313" key="2">
    <source>
        <dbReference type="Proteomes" id="UP001164539"/>
    </source>
</evidence>
<reference evidence="1 2" key="1">
    <citation type="journal article" date="2023" name="Science">
        <title>Complex scaffold remodeling in plant triterpene biosynthesis.</title>
        <authorList>
            <person name="De La Pena R."/>
            <person name="Hodgson H."/>
            <person name="Liu J.C."/>
            <person name="Stephenson M.J."/>
            <person name="Martin A.C."/>
            <person name="Owen C."/>
            <person name="Harkess A."/>
            <person name="Leebens-Mack J."/>
            <person name="Jimenez L.E."/>
            <person name="Osbourn A."/>
            <person name="Sattely E.S."/>
        </authorList>
    </citation>
    <scope>NUCLEOTIDE SEQUENCE [LARGE SCALE GENOMIC DNA]</scope>
    <source>
        <strain evidence="2">cv. JPN11</strain>
        <tissue evidence="1">Leaf</tissue>
    </source>
</reference>
<comment type="caution">
    <text evidence="1">The sequence shown here is derived from an EMBL/GenBank/DDBJ whole genome shotgun (WGS) entry which is preliminary data.</text>
</comment>
<organism evidence="1 2">
    <name type="scientific">Melia azedarach</name>
    <name type="common">Chinaberry tree</name>
    <dbReference type="NCBI Taxonomy" id="155640"/>
    <lineage>
        <taxon>Eukaryota</taxon>
        <taxon>Viridiplantae</taxon>
        <taxon>Streptophyta</taxon>
        <taxon>Embryophyta</taxon>
        <taxon>Tracheophyta</taxon>
        <taxon>Spermatophyta</taxon>
        <taxon>Magnoliopsida</taxon>
        <taxon>eudicotyledons</taxon>
        <taxon>Gunneridae</taxon>
        <taxon>Pentapetalae</taxon>
        <taxon>rosids</taxon>
        <taxon>malvids</taxon>
        <taxon>Sapindales</taxon>
        <taxon>Meliaceae</taxon>
        <taxon>Melia</taxon>
    </lineage>
</organism>
<accession>A0ACC1XVE2</accession>
<gene>
    <name evidence="1" type="ORF">OWV82_013616</name>
</gene>
<feature type="non-terminal residue" evidence="1">
    <location>
        <position position="1"/>
    </location>
</feature>
<protein>
    <submittedName>
        <fullName evidence="1">Pol polyprotein</fullName>
    </submittedName>
</protein>
<sequence length="144" mass="16843">EEVKFNIFHGMKSQGKPRTCHRIDIINNGVVNVQKDKMKKFQNEGYKIAKIPKETKEWNDRKAFGKHFASGHRVLLFNWRSRLFSGKSKTRWLGPFTVVQVLPYGAVEINHETKGTIKVNGQRLKHYIDNEFEQGKTIIKLENF</sequence>
<dbReference type="Proteomes" id="UP001164539">
    <property type="component" value="Chromosome 7"/>
</dbReference>
<name>A0ACC1XVE2_MELAZ</name>
<proteinExistence type="predicted"/>